<accession>A0A6I6JT15</accession>
<protein>
    <submittedName>
        <fullName evidence="8">RagB/SusD family nutrient uptake outer membrane protein</fullName>
    </submittedName>
</protein>
<dbReference type="Proteomes" id="UP000428260">
    <property type="component" value="Chromosome"/>
</dbReference>
<evidence type="ECO:0000313" key="9">
    <source>
        <dbReference type="Proteomes" id="UP000428260"/>
    </source>
</evidence>
<keyword evidence="9" id="KW-1185">Reference proteome</keyword>
<evidence type="ECO:0000313" key="8">
    <source>
        <dbReference type="EMBL" id="QGY45611.1"/>
    </source>
</evidence>
<sequence length="595" mass="66433">MCLKIKKNKIMKKIFNFILIAALTGSFVTLFSCSDEYLEKEPPGSAAGTVMESSEGIEALLIGTYSSVQGQQRFGGALGTDWTYGGGASDDCYKGTSTGDQNNFNAVERYEALPSNAYMSNRWQDCYDGVARSNLTLEFLWTVQGGDNPIDDARATVVEAEAKFLRAWFHFKATRVFWKIPYVKTQTELGETLPEEVPNDSEGWDDIEADLQYAIDNLPETSPLGEVGRATKYAAMAVKAHAHMYQNELSSAKPLLDEIINSNVFSLVDNYNDNFDMTTENNAESIFEIQAATSGSNHSALVLAGPCMHQSGPAGLGWGFYQPSQNLFEAFQVSDEGLPVLDVADREPLAHDMGVASSVAFTPTDHFLDPRVDWTISRRGIDFLGWGICEGASWIRQQDNGGPYMTKKFMHKAENQSLNAYGRGFDNGKNFRAIRYGHILLWRAEVAVEENELDYARQLVNMIRERAKGSDVVMGKVSTTVFDGNEIVVDWTQPAANYKVEPYPVGAVAFATQEEARKAVRLEERLEFATEGMRFFDLRRWGIIADVLNAYIAEDVKFRTFLTGAVFNSEEDDYWPLPESQLDLQDVLQQDPAYQ</sequence>
<dbReference type="KEGG" id="mcos:GM418_18620"/>
<dbReference type="PROSITE" id="PS51257">
    <property type="entry name" value="PROKAR_LIPOPROTEIN"/>
    <property type="match status" value="1"/>
</dbReference>
<keyword evidence="4" id="KW-0472">Membrane</keyword>
<dbReference type="AlphaFoldDB" id="A0A6I6JT15"/>
<reference evidence="8 9" key="1">
    <citation type="submission" date="2019-11" db="EMBL/GenBank/DDBJ databases">
        <authorList>
            <person name="Zheng R.K."/>
            <person name="Sun C.M."/>
        </authorList>
    </citation>
    <scope>NUCLEOTIDE SEQUENCE [LARGE SCALE GENOMIC DNA]</scope>
    <source>
        <strain evidence="8 9">WC007</strain>
    </source>
</reference>
<gene>
    <name evidence="8" type="ORF">GM418_18620</name>
</gene>
<dbReference type="InterPro" id="IPR033985">
    <property type="entry name" value="SusD-like_N"/>
</dbReference>
<evidence type="ECO:0000256" key="5">
    <source>
        <dbReference type="ARBA" id="ARBA00023237"/>
    </source>
</evidence>
<dbReference type="InterPro" id="IPR011990">
    <property type="entry name" value="TPR-like_helical_dom_sf"/>
</dbReference>
<name>A0A6I6JT15_9BACT</name>
<dbReference type="SUPFAM" id="SSF48452">
    <property type="entry name" value="TPR-like"/>
    <property type="match status" value="1"/>
</dbReference>
<evidence type="ECO:0000259" key="7">
    <source>
        <dbReference type="Pfam" id="PF14322"/>
    </source>
</evidence>
<keyword evidence="3" id="KW-0732">Signal</keyword>
<dbReference type="Gene3D" id="1.25.40.390">
    <property type="match status" value="1"/>
</dbReference>
<comment type="similarity">
    <text evidence="2">Belongs to the SusD family.</text>
</comment>
<feature type="domain" description="SusD-like N-terminal" evidence="7">
    <location>
        <begin position="36"/>
        <end position="240"/>
    </location>
</feature>
<evidence type="ECO:0000256" key="4">
    <source>
        <dbReference type="ARBA" id="ARBA00023136"/>
    </source>
</evidence>
<evidence type="ECO:0000259" key="6">
    <source>
        <dbReference type="Pfam" id="PF07980"/>
    </source>
</evidence>
<evidence type="ECO:0000256" key="2">
    <source>
        <dbReference type="ARBA" id="ARBA00006275"/>
    </source>
</evidence>
<dbReference type="EMBL" id="CP046401">
    <property type="protein sequence ID" value="QGY45611.1"/>
    <property type="molecule type" value="Genomic_DNA"/>
</dbReference>
<comment type="subcellular location">
    <subcellularLocation>
        <location evidence="1">Cell outer membrane</location>
    </subcellularLocation>
</comment>
<organism evidence="8 9">
    <name type="scientific">Maribellus comscasis</name>
    <dbReference type="NCBI Taxonomy" id="2681766"/>
    <lineage>
        <taxon>Bacteria</taxon>
        <taxon>Pseudomonadati</taxon>
        <taxon>Bacteroidota</taxon>
        <taxon>Bacteroidia</taxon>
        <taxon>Marinilabiliales</taxon>
        <taxon>Prolixibacteraceae</taxon>
        <taxon>Maribellus</taxon>
    </lineage>
</organism>
<dbReference type="Pfam" id="PF07980">
    <property type="entry name" value="SusD_RagB"/>
    <property type="match status" value="1"/>
</dbReference>
<feature type="domain" description="RagB/SusD" evidence="6">
    <location>
        <begin position="284"/>
        <end position="594"/>
    </location>
</feature>
<evidence type="ECO:0000256" key="1">
    <source>
        <dbReference type="ARBA" id="ARBA00004442"/>
    </source>
</evidence>
<evidence type="ECO:0000256" key="3">
    <source>
        <dbReference type="ARBA" id="ARBA00022729"/>
    </source>
</evidence>
<dbReference type="InterPro" id="IPR012944">
    <property type="entry name" value="SusD_RagB_dom"/>
</dbReference>
<dbReference type="Pfam" id="PF14322">
    <property type="entry name" value="SusD-like_3"/>
    <property type="match status" value="1"/>
</dbReference>
<proteinExistence type="inferred from homology"/>
<keyword evidence="5" id="KW-0998">Cell outer membrane</keyword>
<dbReference type="GO" id="GO:0009279">
    <property type="term" value="C:cell outer membrane"/>
    <property type="evidence" value="ECO:0007669"/>
    <property type="project" value="UniProtKB-SubCell"/>
</dbReference>